<evidence type="ECO:0000256" key="8">
    <source>
        <dbReference type="SAM" id="Coils"/>
    </source>
</evidence>
<accession>A0AAV1X9L3</accession>
<reference evidence="12 13" key="1">
    <citation type="submission" date="2024-03" db="EMBL/GenBank/DDBJ databases">
        <authorList>
            <person name="Martinez-Hernandez J."/>
        </authorList>
    </citation>
    <scope>NUCLEOTIDE SEQUENCE [LARGE SCALE GENOMIC DNA]</scope>
</reference>
<keyword evidence="9" id="KW-0472">Membrane</keyword>
<feature type="domain" description="BZIP" evidence="10">
    <location>
        <begin position="125"/>
        <end position="170"/>
    </location>
</feature>
<evidence type="ECO:0000256" key="1">
    <source>
        <dbReference type="ARBA" id="ARBA00004123"/>
    </source>
</evidence>
<evidence type="ECO:0000256" key="4">
    <source>
        <dbReference type="ARBA" id="ARBA00023125"/>
    </source>
</evidence>
<proteinExistence type="inferred from homology"/>
<keyword evidence="6" id="KW-0804">Transcription</keyword>
<keyword evidence="9" id="KW-0812">Transmembrane</keyword>
<dbReference type="InterPro" id="IPR025422">
    <property type="entry name" value="TGA_domain"/>
</dbReference>
<keyword evidence="9" id="KW-1133">Transmembrane helix</keyword>
<protein>
    <submittedName>
        <fullName evidence="12">Uncharacterized protein</fullName>
    </submittedName>
</protein>
<dbReference type="PANTHER" id="PTHR45693">
    <property type="entry name" value="TRANSCRIPTION FACTOR TGA9"/>
    <property type="match status" value="1"/>
</dbReference>
<sequence>MGTLQYYQRHRDVKKYYTTHLLLLFSPISKLFILMFKIIHYDFLLLLFSLLLIYELFINQLVIEKRMGIYEPFNQVSMWGDNFKVDSSLNSIASPMLMVNNKSECVPHESREPSEDDQETTKKTVSKMLRRLAQNREAARKCRLRKKAYVRQLETSRLKLTQLELEIEKEKNQGMYKGSALYASYMGSYGATNSGISTFEIQYGHWVEEQLRQNEELRNALQTHASDVQLLLLVEHSLNHYSNLFKMKADAAKTDIFYLISGVWKSPVERLFLWIGGSRPSQLLNIIVPQLEPLTDQQIGSINSLRLSSQQAEEVLSLGLDKLQQSLVHNIAADPLIVGNYEYEMVAAMDKIEALEGFVSQADNLRQKTLLHLSSILTTGQAAQGLLAMADYFHRLRTLSALSTAPPCGPA</sequence>
<evidence type="ECO:0000256" key="2">
    <source>
        <dbReference type="ARBA" id="ARBA00007163"/>
    </source>
</evidence>
<evidence type="ECO:0000259" key="10">
    <source>
        <dbReference type="PROSITE" id="PS50217"/>
    </source>
</evidence>
<dbReference type="InterPro" id="IPR004827">
    <property type="entry name" value="bZIP"/>
</dbReference>
<evidence type="ECO:0000256" key="9">
    <source>
        <dbReference type="SAM" id="Phobius"/>
    </source>
</evidence>
<keyword evidence="13" id="KW-1185">Reference proteome</keyword>
<dbReference type="PROSITE" id="PS00036">
    <property type="entry name" value="BZIP_BASIC"/>
    <property type="match status" value="1"/>
</dbReference>
<keyword evidence="8" id="KW-0175">Coiled coil</keyword>
<dbReference type="GO" id="GO:0005634">
    <property type="term" value="C:nucleus"/>
    <property type="evidence" value="ECO:0007669"/>
    <property type="project" value="UniProtKB-SubCell"/>
</dbReference>
<feature type="transmembrane region" description="Helical" evidence="9">
    <location>
        <begin position="21"/>
        <end position="39"/>
    </location>
</feature>
<dbReference type="SMART" id="SM00338">
    <property type="entry name" value="BRLZ"/>
    <property type="match status" value="1"/>
</dbReference>
<evidence type="ECO:0000256" key="6">
    <source>
        <dbReference type="ARBA" id="ARBA00023163"/>
    </source>
</evidence>
<dbReference type="GO" id="GO:0000976">
    <property type="term" value="F:transcription cis-regulatory region binding"/>
    <property type="evidence" value="ECO:0007669"/>
    <property type="project" value="UniProtKB-ARBA"/>
</dbReference>
<keyword evidence="4" id="KW-0238">DNA-binding</keyword>
<dbReference type="PANTHER" id="PTHR45693:SF7">
    <property type="entry name" value="TRANSCRIPTION FACTOR TGA7"/>
    <property type="match status" value="1"/>
</dbReference>
<comment type="similarity">
    <text evidence="2">Belongs to the bZIP family.</text>
</comment>
<dbReference type="GO" id="GO:0003700">
    <property type="term" value="F:DNA-binding transcription factor activity"/>
    <property type="evidence" value="ECO:0007669"/>
    <property type="project" value="InterPro"/>
</dbReference>
<dbReference type="Gene3D" id="1.20.5.170">
    <property type="match status" value="1"/>
</dbReference>
<evidence type="ECO:0000313" key="12">
    <source>
        <dbReference type="EMBL" id="CAL0317896.1"/>
    </source>
</evidence>
<organism evidence="12 13">
    <name type="scientific">Lupinus luteus</name>
    <name type="common">European yellow lupine</name>
    <dbReference type="NCBI Taxonomy" id="3873"/>
    <lineage>
        <taxon>Eukaryota</taxon>
        <taxon>Viridiplantae</taxon>
        <taxon>Streptophyta</taxon>
        <taxon>Embryophyta</taxon>
        <taxon>Tracheophyta</taxon>
        <taxon>Spermatophyta</taxon>
        <taxon>Magnoliopsida</taxon>
        <taxon>eudicotyledons</taxon>
        <taxon>Gunneridae</taxon>
        <taxon>Pentapetalae</taxon>
        <taxon>rosids</taxon>
        <taxon>fabids</taxon>
        <taxon>Fabales</taxon>
        <taxon>Fabaceae</taxon>
        <taxon>Papilionoideae</taxon>
        <taxon>50 kb inversion clade</taxon>
        <taxon>genistoids sensu lato</taxon>
        <taxon>core genistoids</taxon>
        <taxon>Genisteae</taxon>
        <taxon>Lupinus</taxon>
    </lineage>
</organism>
<evidence type="ECO:0000256" key="5">
    <source>
        <dbReference type="ARBA" id="ARBA00023159"/>
    </source>
</evidence>
<evidence type="ECO:0000313" key="13">
    <source>
        <dbReference type="Proteomes" id="UP001497480"/>
    </source>
</evidence>
<dbReference type="InterPro" id="IPR046347">
    <property type="entry name" value="bZIP_sf"/>
</dbReference>
<keyword evidence="3" id="KW-0805">Transcription regulation</keyword>
<comment type="subcellular location">
    <subcellularLocation>
        <location evidence="1">Nucleus</location>
    </subcellularLocation>
</comment>
<dbReference type="SUPFAM" id="SSF57959">
    <property type="entry name" value="Leucine zipper domain"/>
    <property type="match status" value="1"/>
</dbReference>
<name>A0AAV1X9L3_LUPLU</name>
<dbReference type="PROSITE" id="PS50217">
    <property type="entry name" value="BZIP"/>
    <property type="match status" value="1"/>
</dbReference>
<dbReference type="Pfam" id="PF14144">
    <property type="entry name" value="DOG1"/>
    <property type="match status" value="1"/>
</dbReference>
<evidence type="ECO:0000256" key="3">
    <source>
        <dbReference type="ARBA" id="ARBA00023015"/>
    </source>
</evidence>
<evidence type="ECO:0000259" key="11">
    <source>
        <dbReference type="PROSITE" id="PS51806"/>
    </source>
</evidence>
<dbReference type="AlphaFoldDB" id="A0AAV1X9L3"/>
<gene>
    <name evidence="12" type="ORF">LLUT_LOCUS18956</name>
</gene>
<dbReference type="Proteomes" id="UP001497480">
    <property type="component" value="Unassembled WGS sequence"/>
</dbReference>
<feature type="coiled-coil region" evidence="8">
    <location>
        <begin position="146"/>
        <end position="173"/>
    </location>
</feature>
<keyword evidence="5" id="KW-0010">Activator</keyword>
<evidence type="ECO:0000256" key="7">
    <source>
        <dbReference type="ARBA" id="ARBA00023242"/>
    </source>
</evidence>
<dbReference type="EMBL" id="CAXHTB010000013">
    <property type="protein sequence ID" value="CAL0317896.1"/>
    <property type="molecule type" value="Genomic_DNA"/>
</dbReference>
<feature type="domain" description="DOG1" evidence="11">
    <location>
        <begin position="196"/>
        <end position="406"/>
    </location>
</feature>
<keyword evidence="7" id="KW-0539">Nucleus</keyword>
<comment type="caution">
    <text evidence="12">The sequence shown here is derived from an EMBL/GenBank/DDBJ whole genome shotgun (WGS) entry which is preliminary data.</text>
</comment>
<dbReference type="Pfam" id="PF00170">
    <property type="entry name" value="bZIP_1"/>
    <property type="match status" value="1"/>
</dbReference>
<dbReference type="PROSITE" id="PS51806">
    <property type="entry name" value="DOG1"/>
    <property type="match status" value="1"/>
</dbReference>
<dbReference type="GO" id="GO:0006351">
    <property type="term" value="P:DNA-templated transcription"/>
    <property type="evidence" value="ECO:0007669"/>
    <property type="project" value="InterPro"/>
</dbReference>
<dbReference type="FunFam" id="1.20.5.170:FF:000019">
    <property type="entry name" value="BZIP family transcription factor"/>
    <property type="match status" value="1"/>
</dbReference>